<feature type="region of interest" description="Disordered" evidence="1">
    <location>
        <begin position="780"/>
        <end position="846"/>
    </location>
</feature>
<comment type="caution">
    <text evidence="2">The sequence shown here is derived from an EMBL/GenBank/DDBJ whole genome shotgun (WGS) entry which is preliminary data.</text>
</comment>
<feature type="compositionally biased region" description="Pro residues" evidence="1">
    <location>
        <begin position="528"/>
        <end position="545"/>
    </location>
</feature>
<sequence length="912" mass="98762">MSEALSKTLFSSPILPEITHQQVFSSPGHFNLTCFVGITQVLVRYSMQVSKKVFTQINQVFEETKEIVEFYASHYNLKDKVHIFYQIIPQLVNVQYAIGQRLGWIDYYTGMTQENYRVALEDGMKLLISAIFQGNNDMIASIMHNDESQKIAQILTEVSKRFKVKFVALINGEKKEYLGVEEDVPIVYIRYDGKESAILYTNEMMNIGNLDPGSLEELPFMYKRLGNATHSSGQAPDLRQGLAMNPGPNFPQNPNNNQNKGPQSQGPIMNAGKLPNSGTMSSQGPNLNPATRPGQGPTPNLKLVEKTGSGSRQESFHNQNPNPNQGISALNQGKIPNPANNQHQGPIPGRPFSNPGSNPSQGPIPGQPFPSPGSNPNQGPIPGRPFQNPGSMPGQGPIPGQPFPNPGLTPNQGPISGKPFPNQGPIPGQPFPNPGLTPNQGPIPGKPFPNQGPIPGQPFPNPGLTSNQGPIPGKPFPNQGPIPGQPFPNPGLTSNQGPIPGKPFPNQGPIPGQPFPNPGLTSNQGPIPGKPFPNQGPIPGQPFPNPGLTSNQGPIPGKPFPNQGPIPGQPFPNPGLTSNQGPIPGKPFPNQGPIPGQPFPNPGLTSNQGPIPGQSFPNPGLTSNQGPIPGKPFPNQGPIPGQPFPNPGLTPNQGPIPGQPFPNPVSIPSQGPIPGQPFQANNPIPNQSFPANPIPGPNQDPQVLKFTPELQNQPKLAMPDDIVELIKIMAEILYEKKEYNENLINHITKLNSKYSELKAIKFLDDLTKITAAESLTSAFPKKNQDNNYGNPSNSLQHLNPPQNLNPQQHFNPPQNLNPPQHYNPPQNFNPPQNLNPPQRSHSPVQNKPQVKLIKCDYDNAMVNELDFSDLICADQCKICTKCRIQNTEQCVRCQGFYSNNQKDLLEILKMTI</sequence>
<accession>A0A1R2C2B1</accession>
<feature type="compositionally biased region" description="Polar residues" evidence="1">
    <location>
        <begin position="603"/>
        <end position="626"/>
    </location>
</feature>
<protein>
    <submittedName>
        <fullName evidence="2">Uncharacterized protein</fullName>
    </submittedName>
</protein>
<feature type="compositionally biased region" description="Pro residues" evidence="1">
    <location>
        <begin position="584"/>
        <end position="601"/>
    </location>
</feature>
<feature type="compositionally biased region" description="Pro residues" evidence="1">
    <location>
        <begin position="629"/>
        <end position="648"/>
    </location>
</feature>
<feature type="compositionally biased region" description="Low complexity" evidence="1">
    <location>
        <begin position="795"/>
        <end position="838"/>
    </location>
</feature>
<dbReference type="EMBL" id="MPUH01000316">
    <property type="protein sequence ID" value="OMJ83085.1"/>
    <property type="molecule type" value="Genomic_DNA"/>
</dbReference>
<evidence type="ECO:0000313" key="2">
    <source>
        <dbReference type="EMBL" id="OMJ83085.1"/>
    </source>
</evidence>
<dbReference type="OrthoDB" id="10689845at2759"/>
<feature type="compositionally biased region" description="Low complexity" evidence="1">
    <location>
        <begin position="245"/>
        <end position="267"/>
    </location>
</feature>
<dbReference type="Proteomes" id="UP000187209">
    <property type="component" value="Unassembled WGS sequence"/>
</dbReference>
<evidence type="ECO:0000256" key="1">
    <source>
        <dbReference type="SAM" id="MobiDB-lite"/>
    </source>
</evidence>
<feature type="compositionally biased region" description="Pro residues" evidence="1">
    <location>
        <begin position="422"/>
        <end position="435"/>
    </location>
</feature>
<dbReference type="AlphaFoldDB" id="A0A1R2C2B1"/>
<keyword evidence="3" id="KW-1185">Reference proteome</keyword>
<feature type="compositionally biased region" description="Pro residues" evidence="1">
    <location>
        <begin position="556"/>
        <end position="573"/>
    </location>
</feature>
<feature type="compositionally biased region" description="Pro residues" evidence="1">
    <location>
        <begin position="444"/>
        <end position="461"/>
    </location>
</feature>
<feature type="compositionally biased region" description="Pro residues" evidence="1">
    <location>
        <begin position="472"/>
        <end position="489"/>
    </location>
</feature>
<evidence type="ECO:0000313" key="3">
    <source>
        <dbReference type="Proteomes" id="UP000187209"/>
    </source>
</evidence>
<gene>
    <name evidence="2" type="ORF">SteCoe_16066</name>
</gene>
<feature type="compositionally biased region" description="Polar residues" evidence="1">
    <location>
        <begin position="308"/>
        <end position="331"/>
    </location>
</feature>
<feature type="compositionally biased region" description="Polar residues" evidence="1">
    <location>
        <begin position="678"/>
        <end position="690"/>
    </location>
</feature>
<proteinExistence type="predicted"/>
<feature type="compositionally biased region" description="Pro residues" evidence="1">
    <location>
        <begin position="500"/>
        <end position="517"/>
    </location>
</feature>
<feature type="region of interest" description="Disordered" evidence="1">
    <location>
        <begin position="229"/>
        <end position="702"/>
    </location>
</feature>
<name>A0A1R2C2B1_9CILI</name>
<feature type="compositionally biased region" description="Polar residues" evidence="1">
    <location>
        <begin position="276"/>
        <end position="289"/>
    </location>
</feature>
<feature type="compositionally biased region" description="Polar residues" evidence="1">
    <location>
        <begin position="785"/>
        <end position="794"/>
    </location>
</feature>
<reference evidence="2 3" key="1">
    <citation type="submission" date="2016-11" db="EMBL/GenBank/DDBJ databases">
        <title>The macronuclear genome of Stentor coeruleus: a giant cell with tiny introns.</title>
        <authorList>
            <person name="Slabodnick M."/>
            <person name="Ruby J.G."/>
            <person name="Reiff S.B."/>
            <person name="Swart E.C."/>
            <person name="Gosai S."/>
            <person name="Prabakaran S."/>
            <person name="Witkowska E."/>
            <person name="Larue G.E."/>
            <person name="Fisher S."/>
            <person name="Freeman R.M."/>
            <person name="Gunawardena J."/>
            <person name="Chu W."/>
            <person name="Stover N.A."/>
            <person name="Gregory B.D."/>
            <person name="Nowacki M."/>
            <person name="Derisi J."/>
            <person name="Roy S.W."/>
            <person name="Marshall W.F."/>
            <person name="Sood P."/>
        </authorList>
    </citation>
    <scope>NUCLEOTIDE SEQUENCE [LARGE SCALE GENOMIC DNA]</scope>
    <source>
        <strain evidence="2">WM001</strain>
    </source>
</reference>
<organism evidence="2 3">
    <name type="scientific">Stentor coeruleus</name>
    <dbReference type="NCBI Taxonomy" id="5963"/>
    <lineage>
        <taxon>Eukaryota</taxon>
        <taxon>Sar</taxon>
        <taxon>Alveolata</taxon>
        <taxon>Ciliophora</taxon>
        <taxon>Postciliodesmatophora</taxon>
        <taxon>Heterotrichea</taxon>
        <taxon>Heterotrichida</taxon>
        <taxon>Stentoridae</taxon>
        <taxon>Stentor</taxon>
    </lineage>
</organism>